<dbReference type="GO" id="GO:0004482">
    <property type="term" value="F:mRNA 5'-cap (guanine-N7-)-methyltransferase activity"/>
    <property type="evidence" value="ECO:0007669"/>
    <property type="project" value="InterPro"/>
</dbReference>
<keyword evidence="4 21" id="KW-0489">Methyltransferase</keyword>
<keyword evidence="6 21" id="KW-0808">Transferase</keyword>
<dbReference type="InterPro" id="IPR039530">
    <property type="entry name" value="L_methyltransferase_rhabdo"/>
</dbReference>
<comment type="catalytic activity">
    <reaction evidence="20 21">
        <text>GTP + H2O = GDP + phosphate + H(+)</text>
        <dbReference type="Rhea" id="RHEA:19669"/>
        <dbReference type="ChEBI" id="CHEBI:15377"/>
        <dbReference type="ChEBI" id="CHEBI:15378"/>
        <dbReference type="ChEBI" id="CHEBI:37565"/>
        <dbReference type="ChEBI" id="CHEBI:43474"/>
        <dbReference type="ChEBI" id="CHEBI:58189"/>
    </reaction>
</comment>
<evidence type="ECO:0000256" key="16">
    <source>
        <dbReference type="ARBA" id="ARBA00024494"/>
    </source>
</evidence>
<evidence type="ECO:0000256" key="17">
    <source>
        <dbReference type="ARBA" id="ARBA00024499"/>
    </source>
</evidence>
<evidence type="ECO:0000256" key="10">
    <source>
        <dbReference type="ARBA" id="ARBA00022801"/>
    </source>
</evidence>
<evidence type="ECO:0000256" key="4">
    <source>
        <dbReference type="ARBA" id="ARBA00022603"/>
    </source>
</evidence>
<evidence type="ECO:0000256" key="14">
    <source>
        <dbReference type="ARBA" id="ARBA00023042"/>
    </source>
</evidence>
<dbReference type="InterPro" id="IPR025786">
    <property type="entry name" value="Mononega_L_MeTrfase"/>
</dbReference>
<keyword evidence="3 21" id="KW-0696">RNA-directed RNA polymerase</keyword>
<evidence type="ECO:0000256" key="12">
    <source>
        <dbReference type="ARBA" id="ARBA00022844"/>
    </source>
</evidence>
<comment type="catalytic activity">
    <reaction evidence="21">
        <text>RNA(n) + a ribonucleoside 5'-triphosphate = RNA(n+1) + diphosphate</text>
        <dbReference type="Rhea" id="RHEA:21248"/>
        <dbReference type="Rhea" id="RHEA-COMP:14527"/>
        <dbReference type="Rhea" id="RHEA-COMP:17342"/>
        <dbReference type="ChEBI" id="CHEBI:33019"/>
        <dbReference type="ChEBI" id="CHEBI:61557"/>
        <dbReference type="ChEBI" id="CHEBI:140395"/>
        <dbReference type="EC" id="2.7.7.48"/>
    </reaction>
</comment>
<keyword evidence="13 21" id="KW-0693">Viral RNA replication</keyword>
<evidence type="ECO:0000256" key="11">
    <source>
        <dbReference type="ARBA" id="ARBA00022840"/>
    </source>
</evidence>
<dbReference type="Pfam" id="PF00946">
    <property type="entry name" value="Mononeg_RNA_pol"/>
    <property type="match status" value="1"/>
</dbReference>
<keyword evidence="8 21" id="KW-0548">Nucleotidyltransferase</keyword>
<dbReference type="GO" id="GO:0005524">
    <property type="term" value="F:ATP binding"/>
    <property type="evidence" value="ECO:0007669"/>
    <property type="project" value="UniProtKB-KW"/>
</dbReference>
<keyword evidence="5 21" id="KW-0507">mRNA processing</keyword>
<dbReference type="Pfam" id="PF14314">
    <property type="entry name" value="Methyltrans_Mon_2nd"/>
    <property type="match status" value="1"/>
</dbReference>
<evidence type="ECO:0000256" key="9">
    <source>
        <dbReference type="ARBA" id="ARBA00022741"/>
    </source>
</evidence>
<dbReference type="InterPro" id="IPR026890">
    <property type="entry name" value="Mononeg_mRNAcap"/>
</dbReference>
<comment type="similarity">
    <text evidence="2 21">Belongs to the paramyxovirus L protein family.</text>
</comment>
<evidence type="ECO:0000256" key="5">
    <source>
        <dbReference type="ARBA" id="ARBA00022664"/>
    </source>
</evidence>
<dbReference type="PIRSF" id="PIRSF000830">
    <property type="entry name" value="RNA_pol_ParamyxoV"/>
    <property type="match status" value="1"/>
</dbReference>
<evidence type="ECO:0000259" key="22">
    <source>
        <dbReference type="PROSITE" id="PS50526"/>
    </source>
</evidence>
<comment type="catalytic activity">
    <reaction evidence="19">
        <text>a 5'-end (5'-triphosphoguanosine)-adenylyl-adenylyl-cytidylyl-adenosine in mRNA + 2 S-adenosyl-L-methionine = a 5'-end (N(7)-methyl 5'-triphosphoguanosine)-(2'-O-methyladenylyl)-adenylyl-cytidylyl-adenosine in mRNA + 2 S-adenosyl-L-homocysteine + H(+)</text>
        <dbReference type="Rhea" id="RHEA:65376"/>
        <dbReference type="Rhea" id="RHEA-COMP:16797"/>
        <dbReference type="Rhea" id="RHEA-COMP:16798"/>
        <dbReference type="ChEBI" id="CHEBI:15378"/>
        <dbReference type="ChEBI" id="CHEBI:57856"/>
        <dbReference type="ChEBI" id="CHEBI:59789"/>
        <dbReference type="ChEBI" id="CHEBI:156483"/>
        <dbReference type="ChEBI" id="CHEBI:156484"/>
        <dbReference type="EC" id="2.1.1.375"/>
    </reaction>
</comment>
<dbReference type="GO" id="GO:0003968">
    <property type="term" value="F:RNA-directed RNA polymerase activity"/>
    <property type="evidence" value="ECO:0007669"/>
    <property type="project" value="UniProtKB-KW"/>
</dbReference>
<evidence type="ECO:0000256" key="21">
    <source>
        <dbReference type="PIRNR" id="PIRNR000830"/>
    </source>
</evidence>
<accession>A0A6G7PSB2</accession>
<comment type="catalytic activity">
    <reaction evidence="16">
        <text>a 5'-end triphospho-adenylyl-adenylyl-cytidylyl-adenosine in mRNA + GDP + H(+) = a 5'-end (5'-triphosphoguanosine)-adenylyl-adenylyl-cytidylyl-adenosine in mRNA + diphosphate</text>
        <dbReference type="Rhea" id="RHEA:65436"/>
        <dbReference type="Rhea" id="RHEA-COMP:16797"/>
        <dbReference type="Rhea" id="RHEA-COMP:16799"/>
        <dbReference type="ChEBI" id="CHEBI:15378"/>
        <dbReference type="ChEBI" id="CHEBI:33019"/>
        <dbReference type="ChEBI" id="CHEBI:58189"/>
        <dbReference type="ChEBI" id="CHEBI:156484"/>
        <dbReference type="ChEBI" id="CHEBI:156503"/>
        <dbReference type="EC" id="2.7.7.88"/>
    </reaction>
</comment>
<evidence type="ECO:0000256" key="8">
    <source>
        <dbReference type="ARBA" id="ARBA00022695"/>
    </source>
</evidence>
<evidence type="ECO:0000256" key="15">
    <source>
        <dbReference type="ARBA" id="ARBA00023268"/>
    </source>
</evidence>
<comment type="function">
    <text evidence="21">RNA-directed RNA polymerase that catalyzes the transcription of viral mRNAs, their capping and polyadenylation. The template is composed of the viral RNA tightly encapsidated by the nucleoprotein (N). The viral polymerase binds to the genomic RNA at the 3' leader promoter, and transcribes subsequently all viral mRNAs with a decreasing efficiency. The first gene is the most transcribed, and the last the least transcribed. The viral phosphoprotein acts as a processivity factor. Capping is concomitant with initiation of mRNA transcription. Indeed, a GDP polyribonucleotidyl transferase (PRNTase) adds the cap structure when the nascent RNA chain length has reached few nucleotides. Ribose 2'-O methylation of viral mRNA cap precedes and facilitates subsequent guanine-N-7 methylation, both activities being carried by the viral polymerase. Polyadenylation of mRNAs occur by a stuttering mechanism at a slipery stop site present at the end viral genes. After finishing transcription of a mRNA, the polymerase can resume transcription of the downstream gene.</text>
</comment>
<name>A0A6G7PSB2_9MONO</name>
<organism evidence="24">
    <name type="scientific">Gudgenby Calliphora mononega-like virus</name>
    <dbReference type="NCBI Taxonomy" id="2716744"/>
    <lineage>
        <taxon>Viruses</taxon>
        <taxon>Riboviria</taxon>
        <taxon>Orthornavirae</taxon>
        <taxon>Negarnaviricota</taxon>
        <taxon>Haploviricotina</taxon>
        <taxon>Monjiviricetes</taxon>
        <taxon>Mononegavirales</taxon>
        <taxon>Xinmoviridae</taxon>
        <taxon>Gudgevirus</taxon>
        <taxon>Gudgevirus namadgii</taxon>
    </lineage>
</organism>
<evidence type="ECO:0000256" key="1">
    <source>
        <dbReference type="ARBA" id="ARBA00003132"/>
    </source>
</evidence>
<dbReference type="EC" id="3.6.1.-" evidence="21"/>
<dbReference type="InterPro" id="IPR014023">
    <property type="entry name" value="Mononeg_RNA_pol_cat"/>
</dbReference>
<evidence type="ECO:0000259" key="23">
    <source>
        <dbReference type="PROSITE" id="PS51590"/>
    </source>
</evidence>
<evidence type="ECO:0000313" key="24">
    <source>
        <dbReference type="EMBL" id="QIJ70030.1"/>
    </source>
</evidence>
<dbReference type="EC" id="2.1.1.-" evidence="21"/>
<evidence type="ECO:0000256" key="13">
    <source>
        <dbReference type="ARBA" id="ARBA00022953"/>
    </source>
</evidence>
<evidence type="ECO:0000256" key="20">
    <source>
        <dbReference type="ARBA" id="ARBA00048548"/>
    </source>
</evidence>
<comment type="subcellular location">
    <subcellularLocation>
        <location evidence="21">Virion</location>
    </subcellularLocation>
    <subcellularLocation>
        <location evidence="21">Host cytoplasm</location>
    </subcellularLocation>
</comment>
<comment type="catalytic activity">
    <reaction evidence="18 21">
        <text>a 5'-end (5'-triphosphoguanosine)-adenylyl-adenylyl-cytidylyl-adenosine in mRNA + S-adenosyl-L-methionine = a 5'-end (5'-triphosphoguanosine)-(2'-O-methyladenylyl)-adenylyl-cytidylyl-adenosine in mRNA + S-adenosyl-L-homocysteine + H(+)</text>
        <dbReference type="Rhea" id="RHEA:65380"/>
        <dbReference type="Rhea" id="RHEA-COMP:16797"/>
        <dbReference type="Rhea" id="RHEA-COMP:16801"/>
        <dbReference type="ChEBI" id="CHEBI:15378"/>
        <dbReference type="ChEBI" id="CHEBI:57856"/>
        <dbReference type="ChEBI" id="CHEBI:59789"/>
        <dbReference type="ChEBI" id="CHEBI:156482"/>
        <dbReference type="ChEBI" id="CHEBI:156484"/>
    </reaction>
</comment>
<comment type="function">
    <text evidence="1 21">RNA-directed RNA polymerase that catalyzes the replication of viral genomic RNA. The template is composed of the viral RNA tightly encapsidated by the nucleoprotein (N). The replicase mode is dependent on intracellular N protein concentration. In this mode, the polymerase replicates the whole viral genome without recognizing transcriptional signals, and the replicated genome is not caped or polyadenylated.</text>
</comment>
<evidence type="ECO:0000256" key="6">
    <source>
        <dbReference type="ARBA" id="ARBA00022679"/>
    </source>
</evidence>
<evidence type="ECO:0000256" key="7">
    <source>
        <dbReference type="ARBA" id="ARBA00022691"/>
    </source>
</evidence>
<dbReference type="EC" id="2.7.7.48" evidence="21"/>
<keyword evidence="15" id="KW-0511">Multifunctional enzyme</keyword>
<sequence>MSFHIEYFANNNEDDMEDVLENAVNDEIQEDDIDQYFDDSENFLFQQEEKKIELDKGSFIPSHLSMPIVDDDIKFLLKYNDFYCKRHKAIKNLINRFSIDRDIYNLPYTDPYELLQDFIKNNVTINENILYNEFLDHLKISFESLEVHKINFLGKSLSQDRIKDVKEGIKLKKNFLLENVYKLKSDFFNMKKVEKLKDAICSKRINFGEFLKFGEKLLVERDVFLINFKDNTWTIGPTNLLLCVLDLYQSRLPKKLYWLLSDANQKYPCSMFSAGCTLITEFEGLRREMKNDFFKFLATWEALVLGSIIKDEINDLGFKELYESSKNTMEELLSEYNINYDLKNILPQNDNIDEFKMYVELTGNKKHFGHPCLEVKSGFDNVRNYGTESVFINMENAISGAGIMRRDFVKNFILKRSRWPPCIKVPEEFKPFYKKGEYPTKYEKDYTLWGEIQFDKVFDYDLSPDTSELIKDSSAATEFQHWFADYDSCAFRHLYNKSKPRISGERQPTRVIQLFLQGNEDDLPKKIHEMKQTYFNEKDSTAILCRKEQELKPDGRLFVKQTYHQRLGQTSMESNIAHQYMRYVPEQTMTDGEIPLMRRLAQTAKSQKNETVEIFNLDLSKWNMRFRHALVLFFGEVLDEVFDSGDLYKNNHLWFLTSNVFCNSRLAPPDYDENLRPIPGDFYYNNQLGGMEGMRQKLWTIITVCLIKLAAEKEGLKINIMCQGDNQVVMVHYSTQDPQIRRQKRESLLSTLEGILSSVNLILKREETWFSMRLCEFGKVRYFDGEAISNADTKINRCIPDINDGVCSIMSSLSTINTITEATAKGDYLPDTAFIINQFMVLNYLSRKEIITSETNYSIKFAFLYHPTDFGGICLSTYFAHTLRGYDDKLTLWISLLKTLSEVKPHIYKVTLKLNNAKPKPGTPDHTKLVEDIFSLNIDNLPSVEKKMKNLALIYLNSNKVTNPEVTKLFKNESAKSKEDIVSILKTMKPFVPSLAHEILRNSNIGIILNLRNRMSNIGTINKMIQELNPKKLKTLTKDIYQIKGDYDETKTFDFLQIANDNNKKVCNILRKRTRSADKFYLDYFIKLPCPTEASTKMRIDHWKIDIIGASKSFPPCQFKIKPLDDCSPQEVNNSILITLSDEYANVAPVNFLKDGPYNAYLGSATKEKVKKPTLDIVAKTSFTKSLQQLHLIKSWCQKLQAHELVKFLDILIEEKSDLIPEELEEFDIEDWCALVWGGNLFHRFRSQIEKDAAVTNFLPTVATHIVQSTNNLSYVMSGGRDFTIHFQLVLIYNIATVCVLKEYFYLGVPQFCAILTQDYCTQEVTDIKLDIQSSALVQLENNHNIISKERVIFQELQFSTEELEFAISVHLGRLFGKASNTQFMQDHISDKATTSVKITKETAQVSINDLKYVNFKFFVPAIISTSNIIKKMLIVTDSARSHFQHTTCLTSLANFLHNGKLIESFIRFLGIKLNEHYQGLDPNQTSVLLYLGISDWFSSNHKKVADIFLDKIFRSDTPEFVLANQQWYKKYIRIYNPEETISLQEAKLTNNMHENKELFYNYTKIEHHLHLNRRMEEERVIFHLRAQVAAGKIKLPDRKQRVRCSRRELPSELASATLRTHITSFYSSLSNELEGIERYKELHQLARPHGQISTSINKIEEILLCISFQNIVVNNIYCLAEGSGSIIEGLGTIYPQANLFYNSLLKPNVDMRQGADQDYPPSVLSSKSVNLDRIKSHVNLSKGETDITKPEFLNKLEISFSIYPPDIITMDAESNEISKNVEIFYFHINLLAKFNTKLIIYKMFLDKQSIPDLQSLHEDYPDYFFFLIKPLCSNPNNEEYYLVGLLDNYITTDVKIELLNMSNKMMHEMGNKKLSTKKVFDYYLETITIRNRLVVSAFPWTSKPDQILTNIKKSDCGSIFCKKFTTDLINLILDLDLFDHNDSTLYPIIRNGGVTKNTNRSLLLLISVTTMKILKNIPESIYKLTTTIVNLPLRGGEILEGCVADGFRDWKWLIRYVWFVEGNSIHNCRCNLNRKDFWTRKSFSEHVLFRTFSAILYKLIGQNFNPDLLDLSKF</sequence>
<keyword evidence="11 21" id="KW-0067">ATP-binding</keyword>
<dbReference type="InterPro" id="IPR016269">
    <property type="entry name" value="RNA-dir_pol_paramyxovirus"/>
</dbReference>
<proteinExistence type="inferred from homology"/>
<reference evidence="24" key="1">
    <citation type="submission" date="2020-02" db="EMBL/GenBank/DDBJ databases">
        <title>Comparative analysis of RNA virome composition in rabbits and associated ectoparasites.</title>
        <authorList>
            <person name="Mahar J.E."/>
            <person name="Shi M."/>
            <person name="Hall R.N."/>
            <person name="Strive T."/>
            <person name="Holmes E.C."/>
        </authorList>
    </citation>
    <scope>NUCLEOTIDE SEQUENCE</scope>
    <source>
        <strain evidence="24">GudgCaA_DN63315-6</strain>
    </source>
</reference>
<dbReference type="EC" id="2.7.7.88" evidence="21"/>
<dbReference type="PROSITE" id="PS50526">
    <property type="entry name" value="RDRP_SSRNA_NEG_NONSEG"/>
    <property type="match status" value="1"/>
</dbReference>
<dbReference type="GO" id="GO:0016787">
    <property type="term" value="F:hydrolase activity"/>
    <property type="evidence" value="ECO:0007669"/>
    <property type="project" value="UniProtKB-KW"/>
</dbReference>
<dbReference type="PROSITE" id="PS51590">
    <property type="entry name" value="SAM_MT_MNV_L"/>
    <property type="match status" value="1"/>
</dbReference>
<evidence type="ECO:0000256" key="2">
    <source>
        <dbReference type="ARBA" id="ARBA00007934"/>
    </source>
</evidence>
<dbReference type="GO" id="GO:0030430">
    <property type="term" value="C:host cell cytoplasm"/>
    <property type="evidence" value="ECO:0007669"/>
    <property type="project" value="UniProtKB-SubCell"/>
</dbReference>
<comment type="catalytic activity">
    <reaction evidence="17 21">
        <text>a 5'-end (5'-triphosphoguanosine)-(2'-O-methyladenylyl)-adenylyl-cytidylyl-adenosine in mRNA + S-adenosyl-L-methionine = a 5'-end (N(7)-methyl 5'-triphosphoguanosine)-(2'-O-methyladenylyl)-adenylyl-cytidylyl-adenosine in mRNA + S-adenosyl-L-homocysteine</text>
        <dbReference type="Rhea" id="RHEA:65440"/>
        <dbReference type="Rhea" id="RHEA-COMP:16798"/>
        <dbReference type="Rhea" id="RHEA-COMP:16801"/>
        <dbReference type="ChEBI" id="CHEBI:57856"/>
        <dbReference type="ChEBI" id="CHEBI:59789"/>
        <dbReference type="ChEBI" id="CHEBI:156482"/>
        <dbReference type="ChEBI" id="CHEBI:156483"/>
    </reaction>
</comment>
<evidence type="ECO:0000256" key="3">
    <source>
        <dbReference type="ARBA" id="ARBA00022484"/>
    </source>
</evidence>
<feature type="domain" description="RdRp catalytic" evidence="22">
    <location>
        <begin position="611"/>
        <end position="785"/>
    </location>
</feature>
<keyword evidence="12 21" id="KW-0946">Virion</keyword>
<dbReference type="EMBL" id="MT129693">
    <property type="protein sequence ID" value="QIJ70030.1"/>
    <property type="molecule type" value="Viral_cRNA"/>
</dbReference>
<keyword evidence="14 21" id="KW-0506">mRNA capping</keyword>
<keyword evidence="9 21" id="KW-0547">Nucleotide-binding</keyword>
<dbReference type="Pfam" id="PF14318">
    <property type="entry name" value="Mononeg_mRNAcap"/>
    <property type="match status" value="1"/>
</dbReference>
<protein>
    <recommendedName>
        <fullName evidence="21">RNA-directed RNA polymerase L</fullName>
        <shortName evidence="21">Protein L</shortName>
    </recommendedName>
    <alternativeName>
        <fullName evidence="21">Large structural protein</fullName>
    </alternativeName>
    <alternativeName>
        <fullName evidence="21">Replicase</fullName>
    </alternativeName>
    <alternativeName>
        <fullName evidence="21">Transcriptase</fullName>
    </alternativeName>
    <domain>
        <recommendedName>
            <fullName evidence="21">RNA-directed RNA polymerase</fullName>
            <ecNumber evidence="21">2.7.7.48</ecNumber>
        </recommendedName>
    </domain>
    <domain>
        <recommendedName>
            <fullName evidence="21">GTP phosphohydrolase</fullName>
            <ecNumber evidence="21">3.6.1.-</ecNumber>
        </recommendedName>
    </domain>
    <domain>
        <recommendedName>
            <fullName evidence="21">GDP polyribonucleotidyltransferase</fullName>
            <ecNumber evidence="21">2.7.7.88</ecNumber>
        </recommendedName>
        <alternativeName>
            <fullName evidence="21">PRNTase</fullName>
        </alternativeName>
    </domain>
    <domain>
        <recommendedName>
            <fullName evidence="21">mRNA (nucleoside-2'-O-)-methyltransferase</fullName>
            <shortName evidence="21">N1-2'-O-MTase</shortName>
            <ecNumber evidence="21">2.1.1.-</ecNumber>
        </recommendedName>
    </domain>
    <domain>
        <recommendedName>
            <fullName evidence="21">mRNA (guanine-N(7)-)-methyltransferase</fullName>
            <shortName evidence="21">G-N7-MTase</shortName>
        </recommendedName>
    </domain>
</protein>
<dbReference type="GO" id="GO:0044423">
    <property type="term" value="C:virion component"/>
    <property type="evidence" value="ECO:0007669"/>
    <property type="project" value="UniProtKB-KW"/>
</dbReference>
<feature type="domain" description="Mononegavirus-type SAM-dependent 2'-O-MTase" evidence="23">
    <location>
        <begin position="1648"/>
        <end position="1844"/>
    </location>
</feature>
<keyword evidence="7 21" id="KW-0949">S-adenosyl-L-methionine</keyword>
<evidence type="ECO:0000256" key="18">
    <source>
        <dbReference type="ARBA" id="ARBA00047332"/>
    </source>
</evidence>
<evidence type="ECO:0000256" key="19">
    <source>
        <dbReference type="ARBA" id="ARBA00047370"/>
    </source>
</evidence>
<keyword evidence="21" id="KW-1035">Host cytoplasm</keyword>
<keyword evidence="10" id="KW-0378">Hydrolase</keyword>